<keyword evidence="6" id="KW-0472">Membrane</keyword>
<reference evidence="8" key="1">
    <citation type="submission" date="2017-11" db="EMBL/GenBank/DDBJ databases">
        <authorList>
            <person name="Jian Z."/>
        </authorList>
    </citation>
    <scope>NUCLEOTIDE SEQUENCE [LARGE SCALE GENOMIC DNA]</scope>
    <source>
        <strain evidence="8">YC</strain>
    </source>
</reference>
<dbReference type="GO" id="GO:0006422">
    <property type="term" value="P:aspartyl-tRNA aminoacylation"/>
    <property type="evidence" value="ECO:0007669"/>
    <property type="project" value="TreeGrafter"/>
</dbReference>
<organism evidence="8 9">
    <name type="scientific">Candidatus Nasuia deltocephalincola</name>
    <dbReference type="NCBI Taxonomy" id="1160784"/>
    <lineage>
        <taxon>Bacteria</taxon>
        <taxon>Pseudomonadati</taxon>
        <taxon>Pseudomonadota</taxon>
        <taxon>Betaproteobacteria</taxon>
        <taxon>Candidatus Nasuia</taxon>
    </lineage>
</organism>
<evidence type="ECO:0000256" key="2">
    <source>
        <dbReference type="ARBA" id="ARBA00022741"/>
    </source>
</evidence>
<gene>
    <name evidence="8" type="ORF">CU086_00675</name>
</gene>
<evidence type="ECO:0000256" key="6">
    <source>
        <dbReference type="SAM" id="Phobius"/>
    </source>
</evidence>
<dbReference type="PANTHER" id="PTHR22594">
    <property type="entry name" value="ASPARTYL/LYSYL-TRNA SYNTHETASE"/>
    <property type="match status" value="1"/>
</dbReference>
<keyword evidence="3" id="KW-0067">ATP-binding</keyword>
<evidence type="ECO:0000256" key="5">
    <source>
        <dbReference type="ARBA" id="ARBA00023146"/>
    </source>
</evidence>
<dbReference type="GO" id="GO:0004815">
    <property type="term" value="F:aspartate-tRNA ligase activity"/>
    <property type="evidence" value="ECO:0007669"/>
    <property type="project" value="TreeGrafter"/>
</dbReference>
<dbReference type="SUPFAM" id="SSF55681">
    <property type="entry name" value="Class II aaRS and biotin synthetases"/>
    <property type="match status" value="1"/>
</dbReference>
<feature type="transmembrane region" description="Helical" evidence="6">
    <location>
        <begin position="225"/>
        <end position="246"/>
    </location>
</feature>
<name>A0A974WN10_9PROT</name>
<feature type="transmembrane region" description="Helical" evidence="6">
    <location>
        <begin position="113"/>
        <end position="133"/>
    </location>
</feature>
<keyword evidence="6" id="KW-0812">Transmembrane</keyword>
<evidence type="ECO:0000256" key="1">
    <source>
        <dbReference type="ARBA" id="ARBA00022598"/>
    </source>
</evidence>
<evidence type="ECO:0000313" key="8">
    <source>
        <dbReference type="EMBL" id="QSF25333.1"/>
    </source>
</evidence>
<dbReference type="EMBL" id="CP024850">
    <property type="protein sequence ID" value="QSF25333.1"/>
    <property type="molecule type" value="Genomic_DNA"/>
</dbReference>
<keyword evidence="5" id="KW-0030">Aminoacyl-tRNA synthetase</keyword>
<sequence>MIYKVFFLRNFYNFSFLFYNNCLNIFFNDKPDLRFKFYFLNLKIFNFYLFNLNKIINLEFYSYFLCYTDNFKNYIFFINKNNFFFVYVFFNFYYFNFLYYFKLINIIFFEIFSLLKILKIFIFFVSYLFYFKISFNYINFFKNNFLNYNFLFLFVINFPIFKYNFNFKKYFFSSNPFSKPIHFDILYLDTNPIICSSKSYDIILNGQEIGGGSVRNNFFFIQKKLFLISYNYFELFYNFNFFLYFLRKSAPDHSGAAIGIDRILTCFFGLDNIRNISIFYDLESKYYIFKNYNFLL</sequence>
<feature type="transmembrane region" description="Helical" evidence="6">
    <location>
        <begin position="145"/>
        <end position="165"/>
    </location>
</feature>
<dbReference type="Gene3D" id="3.30.930.10">
    <property type="entry name" value="Bira Bifunctional Protein, Domain 2"/>
    <property type="match status" value="1"/>
</dbReference>
<dbReference type="GO" id="GO:0005524">
    <property type="term" value="F:ATP binding"/>
    <property type="evidence" value="ECO:0007669"/>
    <property type="project" value="UniProtKB-KW"/>
</dbReference>
<dbReference type="Proteomes" id="UP000663075">
    <property type="component" value="Chromosome"/>
</dbReference>
<evidence type="ECO:0000256" key="3">
    <source>
        <dbReference type="ARBA" id="ARBA00022840"/>
    </source>
</evidence>
<keyword evidence="2" id="KW-0547">Nucleotide-binding</keyword>
<accession>A0A974WN10</accession>
<dbReference type="AlphaFoldDB" id="A0A974WN10"/>
<proteinExistence type="predicted"/>
<evidence type="ECO:0000313" key="9">
    <source>
        <dbReference type="Proteomes" id="UP000663075"/>
    </source>
</evidence>
<keyword evidence="9" id="KW-1185">Reference proteome</keyword>
<feature type="transmembrane region" description="Helical" evidence="6">
    <location>
        <begin position="6"/>
        <end position="27"/>
    </location>
</feature>
<keyword evidence="6" id="KW-1133">Transmembrane helix</keyword>
<dbReference type="Pfam" id="PF00152">
    <property type="entry name" value="tRNA-synt_2"/>
    <property type="match status" value="1"/>
</dbReference>
<evidence type="ECO:0000256" key="4">
    <source>
        <dbReference type="ARBA" id="ARBA00022917"/>
    </source>
</evidence>
<feature type="transmembrane region" description="Helical" evidence="6">
    <location>
        <begin position="84"/>
        <end position="101"/>
    </location>
</feature>
<protein>
    <recommendedName>
        <fullName evidence="7">Aminoacyl-tRNA synthetase class II (D/K/N) domain-containing protein</fullName>
    </recommendedName>
</protein>
<feature type="domain" description="Aminoacyl-tRNA synthetase class II (D/K/N)" evidence="7">
    <location>
        <begin position="17"/>
        <end position="279"/>
    </location>
</feature>
<keyword evidence="1" id="KW-0436">Ligase</keyword>
<dbReference type="PANTHER" id="PTHR22594:SF5">
    <property type="entry name" value="ASPARTATE--TRNA LIGASE, MITOCHONDRIAL"/>
    <property type="match status" value="1"/>
</dbReference>
<dbReference type="InterPro" id="IPR045864">
    <property type="entry name" value="aa-tRNA-synth_II/BPL/LPL"/>
</dbReference>
<dbReference type="InterPro" id="IPR004364">
    <property type="entry name" value="Aa-tRNA-synt_II"/>
</dbReference>
<keyword evidence="4" id="KW-0648">Protein biosynthesis</keyword>
<evidence type="ECO:0000259" key="7">
    <source>
        <dbReference type="Pfam" id="PF00152"/>
    </source>
</evidence>